<evidence type="ECO:0000313" key="2">
    <source>
        <dbReference type="EMBL" id="KNZ59754.1"/>
    </source>
</evidence>
<dbReference type="VEuPathDB" id="FungiDB:VP01_1669g1"/>
<proteinExistence type="predicted"/>
<keyword evidence="3" id="KW-1185">Reference proteome</keyword>
<organism evidence="2 3">
    <name type="scientific">Puccinia sorghi</name>
    <dbReference type="NCBI Taxonomy" id="27349"/>
    <lineage>
        <taxon>Eukaryota</taxon>
        <taxon>Fungi</taxon>
        <taxon>Dikarya</taxon>
        <taxon>Basidiomycota</taxon>
        <taxon>Pucciniomycotina</taxon>
        <taxon>Pucciniomycetes</taxon>
        <taxon>Pucciniales</taxon>
        <taxon>Pucciniaceae</taxon>
        <taxon>Puccinia</taxon>
    </lineage>
</organism>
<accession>A0A0L6VG94</accession>
<comment type="caution">
    <text evidence="2">The sequence shown here is derived from an EMBL/GenBank/DDBJ whole genome shotgun (WGS) entry which is preliminary data.</text>
</comment>
<feature type="transmembrane region" description="Helical" evidence="1">
    <location>
        <begin position="244"/>
        <end position="265"/>
    </location>
</feature>
<name>A0A0L6VG94_9BASI</name>
<evidence type="ECO:0000313" key="3">
    <source>
        <dbReference type="Proteomes" id="UP000037035"/>
    </source>
</evidence>
<keyword evidence="1" id="KW-0812">Transmembrane</keyword>
<keyword evidence="1" id="KW-0472">Membrane</keyword>
<dbReference type="Proteomes" id="UP000037035">
    <property type="component" value="Unassembled WGS sequence"/>
</dbReference>
<gene>
    <name evidence="2" type="ORF">VP01_1669g1</name>
</gene>
<reference evidence="2 3" key="1">
    <citation type="submission" date="2015-08" db="EMBL/GenBank/DDBJ databases">
        <title>Next Generation Sequencing and Analysis of the Genome of Puccinia sorghi L Schw, the Causal Agent of Maize Common Rust.</title>
        <authorList>
            <person name="Rochi L."/>
            <person name="Burguener G."/>
            <person name="Darino M."/>
            <person name="Turjanski A."/>
            <person name="Kreff E."/>
            <person name="Dieguez M.J."/>
            <person name="Sacco F."/>
        </authorList>
    </citation>
    <scope>NUCLEOTIDE SEQUENCE [LARGE SCALE GENOMIC DNA]</scope>
    <source>
        <strain evidence="2 3">RO10H11247</strain>
    </source>
</reference>
<dbReference type="AlphaFoldDB" id="A0A0L6VG94"/>
<keyword evidence="1" id="KW-1133">Transmembrane helix</keyword>
<protein>
    <submittedName>
        <fullName evidence="2">Uncharacterized protein</fullName>
    </submittedName>
</protein>
<evidence type="ECO:0000256" key="1">
    <source>
        <dbReference type="SAM" id="Phobius"/>
    </source>
</evidence>
<sequence length="519" mass="58921">MHVLVESLWENGWSNSISFLGLSACQLQAVEQVSFSVCSVVHGNLNSHSACTVVNHVGMILQFKPGKLSSLNKIKFKLKSLRTDAQHAERFLKNHIKQYLSSFKGFSIQSQSLKDKRWSFKSSSLNESNSLLINFSSVPKNLSALNITLYFFPQKDHHPHLLLDIKNLNLLFITSLSALSLKHLTILLPQSRLRSIQKIFSCGGITNLKPPIILSFYLPLFQLAISNQLHINLPKWLVTLHLHILLLLHLFYFHFFTILLLASFICDYIETPVSDSTYRFYYLSSTSPLINNNKIIIFIIELVLRLKINQHITSSSSPTLLSYQPSTAKNLKPEDIKHLSVADPLVNTSKLLLGSFSSTAMSPTTDTVVFIYCSVDLQNHCSFQFYLIFFEMCFFMKLLFHTPILHIQCSMLPTVPGVCKAGYSLLVYSQWAYFQETLPMRSSASLYLSSFYNRKVLIMIIHQGCLTGRNHGVLEKFLSALACIFVRWQETFDSQISLCAKLQHYSATAAHEMCTLLGP</sequence>
<dbReference type="EMBL" id="LAVV01006469">
    <property type="protein sequence ID" value="KNZ59754.1"/>
    <property type="molecule type" value="Genomic_DNA"/>
</dbReference>